<evidence type="ECO:0000313" key="2">
    <source>
        <dbReference type="EMBL" id="QGU08156.1"/>
    </source>
</evidence>
<dbReference type="EMBL" id="CP046455">
    <property type="protein sequence ID" value="QGU08156.1"/>
    <property type="molecule type" value="Genomic_DNA"/>
</dbReference>
<dbReference type="InterPro" id="IPR016117">
    <property type="entry name" value="ArgJ-like_dom_sf"/>
</dbReference>
<accession>A0A6B8WBD6</accession>
<dbReference type="InterPro" id="IPR005321">
    <property type="entry name" value="Peptidase_S58_DmpA"/>
</dbReference>
<evidence type="ECO:0000256" key="1">
    <source>
        <dbReference type="ARBA" id="ARBA00007068"/>
    </source>
</evidence>
<dbReference type="PANTHER" id="PTHR36512">
    <property type="entry name" value="D-AMINOPEPTIDASE"/>
    <property type="match status" value="1"/>
</dbReference>
<dbReference type="Proteomes" id="UP000424462">
    <property type="component" value="Chromosome"/>
</dbReference>
<protein>
    <submittedName>
        <fullName evidence="2">Peptidase family S58</fullName>
    </submittedName>
</protein>
<dbReference type="Pfam" id="PF03576">
    <property type="entry name" value="Peptidase_S58"/>
    <property type="match status" value="1"/>
</dbReference>
<sequence length="313" mass="30981">MSSLVDVPGIRLGHHSRGDTGVTVIAAPDGAVGAVDVRGGGPGTRETDLLEAHNTVERVHAIALCGGSAFGLAAADGVMQELEREGIGFPVFGPGQPGPIVPIVPAAVIFDLAVGDPANRPGAADGVAATRAALHSGGAATCGSIGAGCGATAGRLRGGFGQALAEVGEWKIGAGVVANPVGEVIDPESGRFYGDATLPGVDPEKFSGLPGKMAQLNTTIGVIATDAPLSKAQAKRVAIAAHDGIARAVRPSHLPMDGDTLFVMATGDGSGVEVAELARLCAAAAELVTASIVKAVRAAEPGLGLSSYRELSA</sequence>
<comment type="similarity">
    <text evidence="1">Belongs to the peptidase S58 family.</text>
</comment>
<dbReference type="AlphaFoldDB" id="A0A6B8WBD6"/>
<proteinExistence type="inferred from homology"/>
<name>A0A6B8WBD6_9CORY</name>
<dbReference type="CDD" id="cd02252">
    <property type="entry name" value="nylC_like"/>
    <property type="match status" value="1"/>
</dbReference>
<dbReference type="Gene3D" id="3.60.70.12">
    <property type="entry name" value="L-amino peptidase D-ALA esterase/amidase"/>
    <property type="match status" value="1"/>
</dbReference>
<keyword evidence="3" id="KW-1185">Reference proteome</keyword>
<dbReference type="RefSeq" id="WP_156231568.1">
    <property type="nucleotide sequence ID" value="NZ_CP046455.1"/>
</dbReference>
<dbReference type="KEGG" id="cok:COCCU_11225"/>
<dbReference type="GO" id="GO:0004177">
    <property type="term" value="F:aminopeptidase activity"/>
    <property type="evidence" value="ECO:0007669"/>
    <property type="project" value="TreeGrafter"/>
</dbReference>
<reference evidence="2 3" key="1">
    <citation type="submission" date="2019-11" db="EMBL/GenBank/DDBJ databases">
        <title>Complete genome sequence of Corynebacterium kalinowskii 1959, a novel Corynebacterium species isolated from soil of a small paddock in Vilsendorf, Germany.</title>
        <authorList>
            <person name="Schaffert L."/>
            <person name="Ruwe M."/>
            <person name="Milse J."/>
            <person name="Hanuschka K."/>
            <person name="Ortseifen V."/>
            <person name="Droste J."/>
            <person name="Brandt D."/>
            <person name="Schlueter L."/>
            <person name="Kutter Y."/>
            <person name="Vinke S."/>
            <person name="Viehoefer P."/>
            <person name="Jacob L."/>
            <person name="Luebke N.-C."/>
            <person name="Schulte-Berndt E."/>
            <person name="Hain C."/>
            <person name="Linder M."/>
            <person name="Schmidt P."/>
            <person name="Wollenschlaeger L."/>
            <person name="Luttermann T."/>
            <person name="Thieme E."/>
            <person name="Hassa J."/>
            <person name="Haak M."/>
            <person name="Wittchen M."/>
            <person name="Mentz A."/>
            <person name="Persicke M."/>
            <person name="Busche T."/>
            <person name="Ruckert C."/>
        </authorList>
    </citation>
    <scope>NUCLEOTIDE SEQUENCE [LARGE SCALE GENOMIC DNA]</scope>
    <source>
        <strain evidence="2 3">2039</strain>
    </source>
</reference>
<dbReference type="PANTHER" id="PTHR36512:SF3">
    <property type="entry name" value="BLR5678 PROTEIN"/>
    <property type="match status" value="1"/>
</dbReference>
<gene>
    <name evidence="2" type="ORF">COCCU_11225</name>
</gene>
<dbReference type="SUPFAM" id="SSF56266">
    <property type="entry name" value="DmpA/ArgJ-like"/>
    <property type="match status" value="1"/>
</dbReference>
<evidence type="ECO:0000313" key="3">
    <source>
        <dbReference type="Proteomes" id="UP000424462"/>
    </source>
</evidence>
<organism evidence="2 3">
    <name type="scientific">Corynebacterium occultum</name>
    <dbReference type="NCBI Taxonomy" id="2675219"/>
    <lineage>
        <taxon>Bacteria</taxon>
        <taxon>Bacillati</taxon>
        <taxon>Actinomycetota</taxon>
        <taxon>Actinomycetes</taxon>
        <taxon>Mycobacteriales</taxon>
        <taxon>Corynebacteriaceae</taxon>
        <taxon>Corynebacterium</taxon>
    </lineage>
</organism>